<proteinExistence type="predicted"/>
<dbReference type="Proteomes" id="UP001165190">
    <property type="component" value="Unassembled WGS sequence"/>
</dbReference>
<evidence type="ECO:0000313" key="1">
    <source>
        <dbReference type="EMBL" id="GMI70927.1"/>
    </source>
</evidence>
<organism evidence="1 2">
    <name type="scientific">Hibiscus trionum</name>
    <name type="common">Flower of an hour</name>
    <dbReference type="NCBI Taxonomy" id="183268"/>
    <lineage>
        <taxon>Eukaryota</taxon>
        <taxon>Viridiplantae</taxon>
        <taxon>Streptophyta</taxon>
        <taxon>Embryophyta</taxon>
        <taxon>Tracheophyta</taxon>
        <taxon>Spermatophyta</taxon>
        <taxon>Magnoliopsida</taxon>
        <taxon>eudicotyledons</taxon>
        <taxon>Gunneridae</taxon>
        <taxon>Pentapetalae</taxon>
        <taxon>rosids</taxon>
        <taxon>malvids</taxon>
        <taxon>Malvales</taxon>
        <taxon>Malvaceae</taxon>
        <taxon>Malvoideae</taxon>
        <taxon>Hibiscus</taxon>
    </lineage>
</organism>
<dbReference type="PANTHER" id="PTHR48165:SF1">
    <property type="entry name" value="TRANSMEMBRANE PROTEIN"/>
    <property type="match status" value="1"/>
</dbReference>
<dbReference type="PANTHER" id="PTHR48165">
    <property type="entry name" value="BNAC03G44900D PROTEIN"/>
    <property type="match status" value="1"/>
</dbReference>
<dbReference type="AlphaFoldDB" id="A0A9W7H4L3"/>
<evidence type="ECO:0000313" key="2">
    <source>
        <dbReference type="Proteomes" id="UP001165190"/>
    </source>
</evidence>
<name>A0A9W7H4L3_HIBTR</name>
<reference evidence="1" key="1">
    <citation type="submission" date="2023-05" db="EMBL/GenBank/DDBJ databases">
        <title>Genome and transcriptome analyses reveal genes involved in the formation of fine ridges on petal epidermal cells in Hibiscus trionum.</title>
        <authorList>
            <person name="Koshimizu S."/>
            <person name="Masuda S."/>
            <person name="Ishii T."/>
            <person name="Shirasu K."/>
            <person name="Hoshino A."/>
            <person name="Arita M."/>
        </authorList>
    </citation>
    <scope>NUCLEOTIDE SEQUENCE</scope>
    <source>
        <strain evidence="1">Hamamatsu line</strain>
    </source>
</reference>
<dbReference type="EMBL" id="BSYR01000010">
    <property type="protein sequence ID" value="GMI70927.1"/>
    <property type="molecule type" value="Genomic_DNA"/>
</dbReference>
<dbReference type="OrthoDB" id="1857384at2759"/>
<accession>A0A9W7H4L3</accession>
<sequence>MWRIIVVLQRNLRKMKKSPRVADENMYGGGDNNNDGVNGAAEMPIRTTGTASRRSWNGLSLVSCFSQPRVNGVDGVWVSTEFAQISDMNHFMVRDSMRYAIFM</sequence>
<protein>
    <submittedName>
        <fullName evidence="1">Uncharacterized protein</fullName>
    </submittedName>
</protein>
<keyword evidence="2" id="KW-1185">Reference proteome</keyword>
<gene>
    <name evidence="1" type="ORF">HRI_000762000</name>
</gene>
<comment type="caution">
    <text evidence="1">The sequence shown here is derived from an EMBL/GenBank/DDBJ whole genome shotgun (WGS) entry which is preliminary data.</text>
</comment>